<gene>
    <name evidence="7" type="ORF">ZOSMA_108G00160</name>
</gene>
<dbReference type="PROSITE" id="PS50846">
    <property type="entry name" value="HMA_2"/>
    <property type="match status" value="1"/>
</dbReference>
<feature type="domain" description="HMA" evidence="6">
    <location>
        <begin position="13"/>
        <end position="76"/>
    </location>
</feature>
<keyword evidence="3" id="KW-0449">Lipoprotein</keyword>
<feature type="compositionally biased region" description="Low complexity" evidence="5">
    <location>
        <begin position="190"/>
        <end position="204"/>
    </location>
</feature>
<dbReference type="Gene3D" id="3.30.70.100">
    <property type="match status" value="1"/>
</dbReference>
<feature type="region of interest" description="Disordered" evidence="5">
    <location>
        <begin position="79"/>
        <end position="206"/>
    </location>
</feature>
<organism evidence="7 8">
    <name type="scientific">Zostera marina</name>
    <name type="common">Eelgrass</name>
    <dbReference type="NCBI Taxonomy" id="29655"/>
    <lineage>
        <taxon>Eukaryota</taxon>
        <taxon>Viridiplantae</taxon>
        <taxon>Streptophyta</taxon>
        <taxon>Embryophyta</taxon>
        <taxon>Tracheophyta</taxon>
        <taxon>Spermatophyta</taxon>
        <taxon>Magnoliopsida</taxon>
        <taxon>Liliopsida</taxon>
        <taxon>Zosteraceae</taxon>
        <taxon>Zostera</taxon>
    </lineage>
</organism>
<dbReference type="EMBL" id="LFYR01000104">
    <property type="protein sequence ID" value="KMZ75978.1"/>
    <property type="molecule type" value="Genomic_DNA"/>
</dbReference>
<evidence type="ECO:0000256" key="2">
    <source>
        <dbReference type="ARBA" id="ARBA00022723"/>
    </source>
</evidence>
<dbReference type="PANTHER" id="PTHR45868:SF80">
    <property type="entry name" value="F15K9.8-RELATED"/>
    <property type="match status" value="1"/>
</dbReference>
<feature type="compositionally biased region" description="Low complexity" evidence="5">
    <location>
        <begin position="131"/>
        <end position="146"/>
    </location>
</feature>
<dbReference type="Proteomes" id="UP000036987">
    <property type="component" value="Unassembled WGS sequence"/>
</dbReference>
<evidence type="ECO:0000256" key="3">
    <source>
        <dbReference type="ARBA" id="ARBA00023289"/>
    </source>
</evidence>
<proteinExistence type="inferred from homology"/>
<keyword evidence="3" id="KW-0636">Prenylation</keyword>
<comment type="caution">
    <text evidence="7">The sequence shown here is derived from an EMBL/GenBank/DDBJ whole genome shotgun (WGS) entry which is preliminary data.</text>
</comment>
<feature type="compositionally biased region" description="Basic and acidic residues" evidence="5">
    <location>
        <begin position="82"/>
        <end position="114"/>
    </location>
</feature>
<protein>
    <recommendedName>
        <fullName evidence="6">HMA domain-containing protein</fullName>
    </recommendedName>
</protein>
<dbReference type="OrthoDB" id="689350at2759"/>
<evidence type="ECO:0000313" key="7">
    <source>
        <dbReference type="EMBL" id="KMZ75978.1"/>
    </source>
</evidence>
<reference evidence="8" key="1">
    <citation type="journal article" date="2016" name="Nature">
        <title>The genome of the seagrass Zostera marina reveals angiosperm adaptation to the sea.</title>
        <authorList>
            <person name="Olsen J.L."/>
            <person name="Rouze P."/>
            <person name="Verhelst B."/>
            <person name="Lin Y.-C."/>
            <person name="Bayer T."/>
            <person name="Collen J."/>
            <person name="Dattolo E."/>
            <person name="De Paoli E."/>
            <person name="Dittami S."/>
            <person name="Maumus F."/>
            <person name="Michel G."/>
            <person name="Kersting A."/>
            <person name="Lauritano C."/>
            <person name="Lohaus R."/>
            <person name="Toepel M."/>
            <person name="Tonon T."/>
            <person name="Vanneste K."/>
            <person name="Amirebrahimi M."/>
            <person name="Brakel J."/>
            <person name="Bostroem C."/>
            <person name="Chovatia M."/>
            <person name="Grimwood J."/>
            <person name="Jenkins J.W."/>
            <person name="Jueterbock A."/>
            <person name="Mraz A."/>
            <person name="Stam W.T."/>
            <person name="Tice H."/>
            <person name="Bornberg-Bauer E."/>
            <person name="Green P.J."/>
            <person name="Pearson G.A."/>
            <person name="Procaccini G."/>
            <person name="Duarte C.M."/>
            <person name="Schmutz J."/>
            <person name="Reusch T.B.H."/>
            <person name="Van de Peer Y."/>
        </authorList>
    </citation>
    <scope>NUCLEOTIDE SEQUENCE [LARGE SCALE GENOMIC DNA]</scope>
    <source>
        <strain evidence="8">cv. Finnish</strain>
    </source>
</reference>
<dbReference type="CDD" id="cd00371">
    <property type="entry name" value="HMA"/>
    <property type="match status" value="1"/>
</dbReference>
<dbReference type="Pfam" id="PF00403">
    <property type="entry name" value="HMA"/>
    <property type="match status" value="1"/>
</dbReference>
<dbReference type="AlphaFoldDB" id="A0A0K9Q3W0"/>
<keyword evidence="2" id="KW-0479">Metal-binding</keyword>
<keyword evidence="8" id="KW-1185">Reference proteome</keyword>
<evidence type="ECO:0000256" key="4">
    <source>
        <dbReference type="ARBA" id="ARBA00024045"/>
    </source>
</evidence>
<name>A0A0K9Q3W0_ZOSMR</name>
<comment type="similarity">
    <text evidence="4">Belongs to the HIPP family.</text>
</comment>
<evidence type="ECO:0000256" key="5">
    <source>
        <dbReference type="SAM" id="MobiDB-lite"/>
    </source>
</evidence>
<dbReference type="InterPro" id="IPR006121">
    <property type="entry name" value="HMA_dom"/>
</dbReference>
<dbReference type="GO" id="GO:0046872">
    <property type="term" value="F:metal ion binding"/>
    <property type="evidence" value="ECO:0007669"/>
    <property type="project" value="UniProtKB-KW"/>
</dbReference>
<sequence>MASGEEAVERLKYKKWVLKVSIHCEGCRRKVKKVLQSIDGVYTTVVDSQLHKVTVTGNVEVDVLIKKLVKTGKRVEIWPPEKPTKEKEQVKKENGDKNNGGNDKKVKEKGKEPKPSGGNADEVGARKPTSKNANAVAGKAKGVDGNSTPAAPQEEKKKKQKQQSGSDDGGDIQKEKPNSGSDSGKKGKKNQNAAGNTNNSTTADGGKDVTAGYYAGHPAAPPLNMKPYQAGYPQFPMYLPTPMYAMSYKMTHPTPSYGYYAAPPPEQMPFNNYLYSNSTYPVGPDYNYHYLPTGAGLTLLPASSGSSYDDFSEENANACNIM</sequence>
<keyword evidence="1" id="KW-0488">Methylation</keyword>
<evidence type="ECO:0000259" key="6">
    <source>
        <dbReference type="PROSITE" id="PS50846"/>
    </source>
</evidence>
<accession>A0A0K9Q3W0</accession>
<dbReference type="SUPFAM" id="SSF55008">
    <property type="entry name" value="HMA, heavy metal-associated domain"/>
    <property type="match status" value="1"/>
</dbReference>
<evidence type="ECO:0000256" key="1">
    <source>
        <dbReference type="ARBA" id="ARBA00022481"/>
    </source>
</evidence>
<dbReference type="OMA" id="FATIMHP"/>
<evidence type="ECO:0000313" key="8">
    <source>
        <dbReference type="Proteomes" id="UP000036987"/>
    </source>
</evidence>
<dbReference type="InterPro" id="IPR036163">
    <property type="entry name" value="HMA_dom_sf"/>
</dbReference>
<dbReference type="STRING" id="29655.A0A0K9Q3W0"/>
<dbReference type="PANTHER" id="PTHR45868">
    <property type="entry name" value="HEAVY METAL-ASSOCIATED ISOPRENYLATED PLANT PROTEIN 33-RELATED"/>
    <property type="match status" value="1"/>
</dbReference>